<comment type="caution">
    <text evidence="3">The sequence shown here is derived from an EMBL/GenBank/DDBJ whole genome shotgun (WGS) entry which is preliminary data.</text>
</comment>
<reference evidence="3" key="2">
    <citation type="journal article" date="2020" name="Nat. Commun.">
        <title>Large-scale genome sequencing of mycorrhizal fungi provides insights into the early evolution of symbiotic traits.</title>
        <authorList>
            <person name="Miyauchi S."/>
            <person name="Kiss E."/>
            <person name="Kuo A."/>
            <person name="Drula E."/>
            <person name="Kohler A."/>
            <person name="Sanchez-Garcia M."/>
            <person name="Morin E."/>
            <person name="Andreopoulos B."/>
            <person name="Barry K.W."/>
            <person name="Bonito G."/>
            <person name="Buee M."/>
            <person name="Carver A."/>
            <person name="Chen C."/>
            <person name="Cichocki N."/>
            <person name="Clum A."/>
            <person name="Culley D."/>
            <person name="Crous P.W."/>
            <person name="Fauchery L."/>
            <person name="Girlanda M."/>
            <person name="Hayes R.D."/>
            <person name="Keri Z."/>
            <person name="LaButti K."/>
            <person name="Lipzen A."/>
            <person name="Lombard V."/>
            <person name="Magnuson J."/>
            <person name="Maillard F."/>
            <person name="Murat C."/>
            <person name="Nolan M."/>
            <person name="Ohm R.A."/>
            <person name="Pangilinan J."/>
            <person name="Pereira M.F."/>
            <person name="Perotto S."/>
            <person name="Peter M."/>
            <person name="Pfister S."/>
            <person name="Riley R."/>
            <person name="Sitrit Y."/>
            <person name="Stielow J.B."/>
            <person name="Szollosi G."/>
            <person name="Zifcakova L."/>
            <person name="Stursova M."/>
            <person name="Spatafora J.W."/>
            <person name="Tedersoo L."/>
            <person name="Vaario L.M."/>
            <person name="Yamada A."/>
            <person name="Yan M."/>
            <person name="Wang P."/>
            <person name="Xu J."/>
            <person name="Bruns T."/>
            <person name="Baldrian P."/>
            <person name="Vilgalys R."/>
            <person name="Dunand C."/>
            <person name="Henrissat B."/>
            <person name="Grigoriev I.V."/>
            <person name="Hibbett D."/>
            <person name="Nagy L.G."/>
            <person name="Martin F.M."/>
        </authorList>
    </citation>
    <scope>NUCLEOTIDE SEQUENCE</scope>
    <source>
        <strain evidence="3">BED1</strain>
    </source>
</reference>
<keyword evidence="1" id="KW-0472">Membrane</keyword>
<dbReference type="InterPro" id="IPR045340">
    <property type="entry name" value="DUF6533"/>
</dbReference>
<feature type="transmembrane region" description="Helical" evidence="1">
    <location>
        <begin position="315"/>
        <end position="338"/>
    </location>
</feature>
<gene>
    <name evidence="3" type="ORF">L210DRAFT_3115372</name>
</gene>
<proteinExistence type="predicted"/>
<sequence length="407" mass="46927">MFILCRRRPWHFKHCFKHWYTLRLQLRHHPVLPYITGNFRLTKQGISSRYNCCRMLLKRHSTDTSCSVHSIMSSDLPSVLKFLQLNNYTSVVIVTAVTYDYFLTLSREIDYVWCKPWTWISTMFLLVRYVGLCWAILSGLIGSTFVPGPMIVSTASFLAIYWTFPIFLTAADLVMVMRVYAMWNRSKWILSFLLLIYVPQIIASFILAGIYYNPNTYFSATIDQVYTFSFCNGFIKIPSSLLLGVAIPRFVLSAVLLILAVISTLKESLELYKATKLWQPNQYMQCLLRDGILYFLVNMLYNTHDIITTVVTTNATLPIYLATFSYITICPLVPRFIISIRELYDQLYDRSWGVDTGFGVLSKPGQDAAISVWFADVMPDQEQTMVGIMDEAEAIQLDTLGENTHWV</sequence>
<reference evidence="3" key="1">
    <citation type="submission" date="2019-10" db="EMBL/GenBank/DDBJ databases">
        <authorList>
            <consortium name="DOE Joint Genome Institute"/>
            <person name="Kuo A."/>
            <person name="Miyauchi S."/>
            <person name="Kiss E."/>
            <person name="Drula E."/>
            <person name="Kohler A."/>
            <person name="Sanchez-Garcia M."/>
            <person name="Andreopoulos B."/>
            <person name="Barry K.W."/>
            <person name="Bonito G."/>
            <person name="Buee M."/>
            <person name="Carver A."/>
            <person name="Chen C."/>
            <person name="Cichocki N."/>
            <person name="Clum A."/>
            <person name="Culley D."/>
            <person name="Crous P.W."/>
            <person name="Fauchery L."/>
            <person name="Girlanda M."/>
            <person name="Hayes R."/>
            <person name="Keri Z."/>
            <person name="LaButti K."/>
            <person name="Lipzen A."/>
            <person name="Lombard V."/>
            <person name="Magnuson J."/>
            <person name="Maillard F."/>
            <person name="Morin E."/>
            <person name="Murat C."/>
            <person name="Nolan M."/>
            <person name="Ohm R."/>
            <person name="Pangilinan J."/>
            <person name="Pereira M."/>
            <person name="Perotto S."/>
            <person name="Peter M."/>
            <person name="Riley R."/>
            <person name="Sitrit Y."/>
            <person name="Stielow B."/>
            <person name="Szollosi G."/>
            <person name="Zifcakova L."/>
            <person name="Stursova M."/>
            <person name="Spatafora J.W."/>
            <person name="Tedersoo L."/>
            <person name="Vaario L.-M."/>
            <person name="Yamada A."/>
            <person name="Yan M."/>
            <person name="Wang P."/>
            <person name="Xu J."/>
            <person name="Bruns T."/>
            <person name="Baldrian P."/>
            <person name="Vilgalys R."/>
            <person name="Henrissat B."/>
            <person name="Grigoriev I.V."/>
            <person name="Hibbett D."/>
            <person name="Nagy L.G."/>
            <person name="Martin F.M."/>
        </authorList>
    </citation>
    <scope>NUCLEOTIDE SEQUENCE</scope>
    <source>
        <strain evidence="3">BED1</strain>
    </source>
</reference>
<evidence type="ECO:0000256" key="1">
    <source>
        <dbReference type="SAM" id="Phobius"/>
    </source>
</evidence>
<evidence type="ECO:0000313" key="3">
    <source>
        <dbReference type="EMBL" id="KAF8428927.1"/>
    </source>
</evidence>
<keyword evidence="1" id="KW-1133">Transmembrane helix</keyword>
<dbReference type="Pfam" id="PF20151">
    <property type="entry name" value="DUF6533"/>
    <property type="match status" value="1"/>
</dbReference>
<keyword evidence="1" id="KW-0812">Transmembrane</keyword>
<dbReference type="EMBL" id="WHUW01000070">
    <property type="protein sequence ID" value="KAF8428927.1"/>
    <property type="molecule type" value="Genomic_DNA"/>
</dbReference>
<evidence type="ECO:0000259" key="2">
    <source>
        <dbReference type="Pfam" id="PF20151"/>
    </source>
</evidence>
<feature type="transmembrane region" description="Helical" evidence="1">
    <location>
        <begin position="188"/>
        <end position="212"/>
    </location>
</feature>
<dbReference type="Proteomes" id="UP001194468">
    <property type="component" value="Unassembled WGS sequence"/>
</dbReference>
<dbReference type="AlphaFoldDB" id="A0AAD4BHA4"/>
<accession>A0AAD4BHA4</accession>
<feature type="transmembrane region" description="Helical" evidence="1">
    <location>
        <begin position="246"/>
        <end position="265"/>
    </location>
</feature>
<protein>
    <recommendedName>
        <fullName evidence="2">DUF6533 domain-containing protein</fullName>
    </recommendedName>
</protein>
<feature type="transmembrane region" description="Helical" evidence="1">
    <location>
        <begin position="286"/>
        <end position="303"/>
    </location>
</feature>
<organism evidence="3 4">
    <name type="scientific">Boletus edulis BED1</name>
    <dbReference type="NCBI Taxonomy" id="1328754"/>
    <lineage>
        <taxon>Eukaryota</taxon>
        <taxon>Fungi</taxon>
        <taxon>Dikarya</taxon>
        <taxon>Basidiomycota</taxon>
        <taxon>Agaricomycotina</taxon>
        <taxon>Agaricomycetes</taxon>
        <taxon>Agaricomycetidae</taxon>
        <taxon>Boletales</taxon>
        <taxon>Boletineae</taxon>
        <taxon>Boletaceae</taxon>
        <taxon>Boletoideae</taxon>
        <taxon>Boletus</taxon>
    </lineage>
</organism>
<keyword evidence="4" id="KW-1185">Reference proteome</keyword>
<name>A0AAD4BHA4_BOLED</name>
<feature type="transmembrane region" description="Helical" evidence="1">
    <location>
        <begin position="158"/>
        <end position="181"/>
    </location>
</feature>
<feature type="domain" description="DUF6533" evidence="2">
    <location>
        <begin position="88"/>
        <end position="132"/>
    </location>
</feature>
<evidence type="ECO:0000313" key="4">
    <source>
        <dbReference type="Proteomes" id="UP001194468"/>
    </source>
</evidence>
<feature type="transmembrane region" description="Helical" evidence="1">
    <location>
        <begin position="125"/>
        <end position="146"/>
    </location>
</feature>